<dbReference type="InterPro" id="IPR029063">
    <property type="entry name" value="SAM-dependent_MTases_sf"/>
</dbReference>
<dbReference type="Gene3D" id="3.40.50.150">
    <property type="entry name" value="Vaccinia Virus protein VP39"/>
    <property type="match status" value="1"/>
</dbReference>
<evidence type="ECO:0000256" key="4">
    <source>
        <dbReference type="PIRSR" id="PIRSR005739-1"/>
    </source>
</evidence>
<dbReference type="Proteomes" id="UP000323506">
    <property type="component" value="Chromosome D10"/>
</dbReference>
<dbReference type="SUPFAM" id="SSF53335">
    <property type="entry name" value="S-adenosyl-L-methionine-dependent methyltransferases"/>
    <property type="match status" value="1"/>
</dbReference>
<sequence length="341" mass="37862">MSSLVNQLSSSFAMSEEEEAFGYAMFLRSSGIFPYVLDAAIQLGVFDILAKAGPHAKLSSNHIASEIGTKNPGAASLLDRMLKLLACYDLVTGTSYGENGERLYELTLAGKIFFNDENRGTLALDAFSMKKIQKVHGMPFYQFKSLNPEYDKSFDTAMINLSKISLKKILEKYHGFQGITTLVDVWGGYGVTLNIIISKYPTIKGINYDLPHVVQQAPSFPGIEHVGGDMFSTVPKADTIMMKEVLHNWDDEHCLKLLKNCYEAFEEKGKVIVISHMMVEEAEASNGAKLVCQLDLYMGTLFGAKQRTAKQFESMAMNAGFSSFQLKCLAFDAIAVMEFYK</sequence>
<dbReference type="GO" id="GO:0008171">
    <property type="term" value="F:O-methyltransferase activity"/>
    <property type="evidence" value="ECO:0007669"/>
    <property type="project" value="InterPro"/>
</dbReference>
<dbReference type="InterPro" id="IPR036390">
    <property type="entry name" value="WH_DNA-bd_sf"/>
</dbReference>
<evidence type="ECO:0000256" key="1">
    <source>
        <dbReference type="ARBA" id="ARBA00022603"/>
    </source>
</evidence>
<dbReference type="PIRSF" id="PIRSF005739">
    <property type="entry name" value="O-mtase"/>
    <property type="match status" value="1"/>
</dbReference>
<dbReference type="Pfam" id="PF08100">
    <property type="entry name" value="Dimerisation"/>
    <property type="match status" value="1"/>
</dbReference>
<feature type="domain" description="O-methyltransferase C-terminal" evidence="5">
    <location>
        <begin position="133"/>
        <end position="322"/>
    </location>
</feature>
<proteinExistence type="predicted"/>
<dbReference type="Gene3D" id="1.10.10.10">
    <property type="entry name" value="Winged helix-like DNA-binding domain superfamily/Winged helix DNA-binding domain"/>
    <property type="match status" value="1"/>
</dbReference>
<protein>
    <recommendedName>
        <fullName evidence="9">O-methyltransferase domain-containing protein</fullName>
    </recommendedName>
</protein>
<keyword evidence="8" id="KW-1185">Reference proteome</keyword>
<dbReference type="EMBL" id="CM017710">
    <property type="protein sequence ID" value="TYG51236.1"/>
    <property type="molecule type" value="Genomic_DNA"/>
</dbReference>
<evidence type="ECO:0000256" key="3">
    <source>
        <dbReference type="ARBA" id="ARBA00022691"/>
    </source>
</evidence>
<evidence type="ECO:0000256" key="2">
    <source>
        <dbReference type="ARBA" id="ARBA00022679"/>
    </source>
</evidence>
<name>A0A5D2B6X6_GOSDA</name>
<dbReference type="PANTHER" id="PTHR11746">
    <property type="entry name" value="O-METHYLTRANSFERASE"/>
    <property type="match status" value="1"/>
</dbReference>
<evidence type="ECO:0000259" key="6">
    <source>
        <dbReference type="Pfam" id="PF08100"/>
    </source>
</evidence>
<dbReference type="AlphaFoldDB" id="A0A5D2B6X6"/>
<keyword evidence="2" id="KW-0808">Transferase</keyword>
<dbReference type="PROSITE" id="PS51683">
    <property type="entry name" value="SAM_OMT_II"/>
    <property type="match status" value="1"/>
</dbReference>
<gene>
    <name evidence="7" type="ORF">ES288_D10G241600v1</name>
</gene>
<keyword evidence="3" id="KW-0949">S-adenosyl-L-methionine</keyword>
<dbReference type="GO" id="GO:0046983">
    <property type="term" value="F:protein dimerization activity"/>
    <property type="evidence" value="ECO:0007669"/>
    <property type="project" value="InterPro"/>
</dbReference>
<reference evidence="7 8" key="1">
    <citation type="submission" date="2019-06" db="EMBL/GenBank/DDBJ databases">
        <title>WGS assembly of Gossypium darwinii.</title>
        <authorList>
            <person name="Chen Z.J."/>
            <person name="Sreedasyam A."/>
            <person name="Ando A."/>
            <person name="Song Q."/>
            <person name="De L."/>
            <person name="Hulse-Kemp A."/>
            <person name="Ding M."/>
            <person name="Ye W."/>
            <person name="Kirkbride R."/>
            <person name="Jenkins J."/>
            <person name="Plott C."/>
            <person name="Lovell J."/>
            <person name="Lin Y.-M."/>
            <person name="Vaughn R."/>
            <person name="Liu B."/>
            <person name="Li W."/>
            <person name="Simpson S."/>
            <person name="Scheffler B."/>
            <person name="Saski C."/>
            <person name="Grover C."/>
            <person name="Hu G."/>
            <person name="Conover J."/>
            <person name="Carlson J."/>
            <person name="Shu S."/>
            <person name="Boston L."/>
            <person name="Williams M."/>
            <person name="Peterson D."/>
            <person name="Mcgee K."/>
            <person name="Jones D."/>
            <person name="Wendel J."/>
            <person name="Stelly D."/>
            <person name="Grimwood J."/>
            <person name="Schmutz J."/>
        </authorList>
    </citation>
    <scope>NUCLEOTIDE SEQUENCE [LARGE SCALE GENOMIC DNA]</scope>
    <source>
        <strain evidence="7">1808015.09</strain>
    </source>
</reference>
<organism evidence="7 8">
    <name type="scientific">Gossypium darwinii</name>
    <name type="common">Darwin's cotton</name>
    <name type="synonym">Gossypium barbadense var. darwinii</name>
    <dbReference type="NCBI Taxonomy" id="34276"/>
    <lineage>
        <taxon>Eukaryota</taxon>
        <taxon>Viridiplantae</taxon>
        <taxon>Streptophyta</taxon>
        <taxon>Embryophyta</taxon>
        <taxon>Tracheophyta</taxon>
        <taxon>Spermatophyta</taxon>
        <taxon>Magnoliopsida</taxon>
        <taxon>eudicotyledons</taxon>
        <taxon>Gunneridae</taxon>
        <taxon>Pentapetalae</taxon>
        <taxon>rosids</taxon>
        <taxon>malvids</taxon>
        <taxon>Malvales</taxon>
        <taxon>Malvaceae</taxon>
        <taxon>Malvoideae</taxon>
        <taxon>Gossypium</taxon>
    </lineage>
</organism>
<evidence type="ECO:0000313" key="7">
    <source>
        <dbReference type="EMBL" id="TYG51236.1"/>
    </source>
</evidence>
<dbReference type="InterPro" id="IPR016461">
    <property type="entry name" value="COMT-like"/>
</dbReference>
<dbReference type="FunFam" id="1.10.10.10:FF:000357">
    <property type="entry name" value="Caffeic acid 3-O-methyltransferase"/>
    <property type="match status" value="1"/>
</dbReference>
<dbReference type="Pfam" id="PF00891">
    <property type="entry name" value="Methyltransf_2"/>
    <property type="match status" value="1"/>
</dbReference>
<dbReference type="InterPro" id="IPR036388">
    <property type="entry name" value="WH-like_DNA-bd_sf"/>
</dbReference>
<dbReference type="SUPFAM" id="SSF46785">
    <property type="entry name" value="Winged helix' DNA-binding domain"/>
    <property type="match status" value="1"/>
</dbReference>
<evidence type="ECO:0000313" key="8">
    <source>
        <dbReference type="Proteomes" id="UP000323506"/>
    </source>
</evidence>
<keyword evidence="1" id="KW-0489">Methyltransferase</keyword>
<dbReference type="InterPro" id="IPR012967">
    <property type="entry name" value="COMT_dimerisation"/>
</dbReference>
<feature type="active site" description="Proton acceptor" evidence="4">
    <location>
        <position position="247"/>
    </location>
</feature>
<evidence type="ECO:0000259" key="5">
    <source>
        <dbReference type="Pfam" id="PF00891"/>
    </source>
</evidence>
<evidence type="ECO:0008006" key="9">
    <source>
        <dbReference type="Google" id="ProtNLM"/>
    </source>
</evidence>
<feature type="domain" description="O-methyltransferase dimerisation" evidence="6">
    <location>
        <begin position="32"/>
        <end position="114"/>
    </location>
</feature>
<dbReference type="GO" id="GO:0032259">
    <property type="term" value="P:methylation"/>
    <property type="evidence" value="ECO:0007669"/>
    <property type="project" value="UniProtKB-KW"/>
</dbReference>
<dbReference type="InterPro" id="IPR001077">
    <property type="entry name" value="COMT_C"/>
</dbReference>
<accession>A0A5D2B6X6</accession>